<sequence>MKTKLQFAAIIAAFFAFQMSAQNRTTISATNSEISDNLDLTAVSSIFGESENLNDFERRLNDPKLQISNLDLNNDNRVDYLRVIESVENRTHVVIIQSVIGRDLYQDVATIEIEKDRSNKISIQIVGNAFIYGQNYIYEPEYCYTPQIYASFWASYYRPYYSTWTWNYYPTYYYAWNPYPIYRYRQNVYGCVNYYNTYNYVSYRRCNRAPVIYNNYSCNSYERQYPQYAFSRRNSMVSNRYELDKRRYSTNNGFKNEVANTRNNPGYSRNNTNYNSNTQREYAQNRTNTARVESQRDYTQNRVSTQRTEPQREYAQNRTTLPREINTQKVETQRDYSQNRTSTPRENNTQRAEPQRDYSQNRTSSPRENNTQRVETQRDYSQNRTSSPRENNTQRSESQKGNDYAARGNNRRM</sequence>
<name>A0A2W7VPR1_9FLAO</name>
<feature type="signal peptide" evidence="2">
    <location>
        <begin position="1"/>
        <end position="21"/>
    </location>
</feature>
<keyword evidence="4" id="KW-1185">Reference proteome</keyword>
<organism evidence="3 4">
    <name type="scientific">Flavobacterium aquariorum</name>
    <dbReference type="NCBI Taxonomy" id="2217670"/>
    <lineage>
        <taxon>Bacteria</taxon>
        <taxon>Pseudomonadati</taxon>
        <taxon>Bacteroidota</taxon>
        <taxon>Flavobacteriia</taxon>
        <taxon>Flavobacteriales</taxon>
        <taxon>Flavobacteriaceae</taxon>
        <taxon>Flavobacterium</taxon>
    </lineage>
</organism>
<keyword evidence="2" id="KW-0732">Signal</keyword>
<dbReference type="OrthoDB" id="939585at2"/>
<feature type="compositionally biased region" description="Polar residues" evidence="1">
    <location>
        <begin position="281"/>
        <end position="401"/>
    </location>
</feature>
<proteinExistence type="predicted"/>
<feature type="compositionally biased region" description="Polar residues" evidence="1">
    <location>
        <begin position="249"/>
        <end position="266"/>
    </location>
</feature>
<dbReference type="Proteomes" id="UP000249177">
    <property type="component" value="Unassembled WGS sequence"/>
</dbReference>
<evidence type="ECO:0000313" key="4">
    <source>
        <dbReference type="Proteomes" id="UP000249177"/>
    </source>
</evidence>
<dbReference type="AlphaFoldDB" id="A0A2W7VPR1"/>
<gene>
    <name evidence="3" type="ORF">DOS84_05725</name>
</gene>
<comment type="caution">
    <text evidence="3">The sequence shown here is derived from an EMBL/GenBank/DDBJ whole genome shotgun (WGS) entry which is preliminary data.</text>
</comment>
<evidence type="ECO:0008006" key="5">
    <source>
        <dbReference type="Google" id="ProtNLM"/>
    </source>
</evidence>
<protein>
    <recommendedName>
        <fullName evidence="5">DUF3300 domain-containing protein</fullName>
    </recommendedName>
</protein>
<feature type="chain" id="PRO_5015856906" description="DUF3300 domain-containing protein" evidence="2">
    <location>
        <begin position="22"/>
        <end position="413"/>
    </location>
</feature>
<evidence type="ECO:0000256" key="2">
    <source>
        <dbReference type="SAM" id="SignalP"/>
    </source>
</evidence>
<evidence type="ECO:0000313" key="3">
    <source>
        <dbReference type="EMBL" id="PZX94122.1"/>
    </source>
</evidence>
<feature type="region of interest" description="Disordered" evidence="1">
    <location>
        <begin position="247"/>
        <end position="413"/>
    </location>
</feature>
<feature type="compositionally biased region" description="Low complexity" evidence="1">
    <location>
        <begin position="267"/>
        <end position="280"/>
    </location>
</feature>
<dbReference type="EMBL" id="QKXH01000003">
    <property type="protein sequence ID" value="PZX94122.1"/>
    <property type="molecule type" value="Genomic_DNA"/>
</dbReference>
<evidence type="ECO:0000256" key="1">
    <source>
        <dbReference type="SAM" id="MobiDB-lite"/>
    </source>
</evidence>
<dbReference type="RefSeq" id="WP_111409158.1">
    <property type="nucleotide sequence ID" value="NZ_QKXH01000003.1"/>
</dbReference>
<reference evidence="3 4" key="1">
    <citation type="submission" date="2018-06" db="EMBL/GenBank/DDBJ databases">
        <title>Flavobacterium sp IMCC34762, genome.</title>
        <authorList>
            <person name="Joung Y."/>
            <person name="Cho J."/>
            <person name="Song J."/>
        </authorList>
    </citation>
    <scope>NUCLEOTIDE SEQUENCE [LARGE SCALE GENOMIC DNA]</scope>
    <source>
        <strain evidence="3 4">IMCC34762</strain>
    </source>
</reference>
<accession>A0A2W7VPR1</accession>